<evidence type="ECO:0000313" key="1">
    <source>
        <dbReference type="EMBL" id="EMP56851.1"/>
    </source>
</evidence>
<accession>M7CTC3</accession>
<name>M7CTC3_9GAMM</name>
<gene>
    <name evidence="1" type="ORF">MSNKSG1_03555</name>
</gene>
<dbReference type="EMBL" id="APAT01000010">
    <property type="protein sequence ID" value="EMP56851.1"/>
    <property type="molecule type" value="Genomic_DNA"/>
</dbReference>
<sequence>MRSPNVYNAYGEISNVAHSNTLNNDVSQVMLRLGISEAYLSRLLKAANIDYPGEPLPKQASETPPLSTKEIEVLRSGGARGLDRGPDSHVARVNSLQLLVKECQTLSEQALVVVQ</sequence>
<dbReference type="STRING" id="1288826.MSNKSG1_03555"/>
<proteinExistence type="predicted"/>
<reference evidence="1 2" key="1">
    <citation type="journal article" date="2013" name="Genome Announc.">
        <title>Genome Sequence of Hydrothermal Arsenic-Respiring Bacterium Marinobacter santoriniensis NKSG1T.</title>
        <authorList>
            <person name="Handley K.M."/>
            <person name="Upton M."/>
            <person name="Beatson S.A."/>
            <person name="Hery M."/>
            <person name="Lloyd J.R."/>
        </authorList>
    </citation>
    <scope>NUCLEOTIDE SEQUENCE [LARGE SCALE GENOMIC DNA]</scope>
    <source>
        <strain evidence="1 2">NKSG1</strain>
    </source>
</reference>
<protein>
    <submittedName>
        <fullName evidence="1">Uncharacterized protein</fullName>
    </submittedName>
</protein>
<comment type="caution">
    <text evidence="1">The sequence shown here is derived from an EMBL/GenBank/DDBJ whole genome shotgun (WGS) entry which is preliminary data.</text>
</comment>
<dbReference type="AlphaFoldDB" id="M7CTC3"/>
<organism evidence="1 2">
    <name type="scientific">Marinobacter santoriniensis NKSG1</name>
    <dbReference type="NCBI Taxonomy" id="1288826"/>
    <lineage>
        <taxon>Bacteria</taxon>
        <taxon>Pseudomonadati</taxon>
        <taxon>Pseudomonadota</taxon>
        <taxon>Gammaproteobacteria</taxon>
        <taxon>Pseudomonadales</taxon>
        <taxon>Marinobacteraceae</taxon>
        <taxon>Marinobacter</taxon>
    </lineage>
</organism>
<dbReference type="Proteomes" id="UP000011960">
    <property type="component" value="Unassembled WGS sequence"/>
</dbReference>
<evidence type="ECO:0000313" key="2">
    <source>
        <dbReference type="Proteomes" id="UP000011960"/>
    </source>
</evidence>
<keyword evidence="2" id="KW-1185">Reference proteome</keyword>